<dbReference type="Proteomes" id="UP000444318">
    <property type="component" value="Unassembled WGS sequence"/>
</dbReference>
<evidence type="ECO:0000313" key="3">
    <source>
        <dbReference type="Proteomes" id="UP000444318"/>
    </source>
</evidence>
<evidence type="ECO:0000313" key="2">
    <source>
        <dbReference type="EMBL" id="MQA20689.1"/>
    </source>
</evidence>
<comment type="caution">
    <text evidence="2">The sequence shown here is derived from an EMBL/GenBank/DDBJ whole genome shotgun (WGS) entry which is preliminary data.</text>
</comment>
<protein>
    <submittedName>
        <fullName evidence="2">Uncharacterized protein</fullName>
    </submittedName>
</protein>
<reference evidence="2 3" key="1">
    <citation type="submission" date="2019-10" db="EMBL/GenBank/DDBJ databases">
        <title>Two novel species isolated from a subtropical stream in China.</title>
        <authorList>
            <person name="Lu H."/>
        </authorList>
    </citation>
    <scope>NUCLEOTIDE SEQUENCE [LARGE SCALE GENOMIC DNA]</scope>
    <source>
        <strain evidence="2 3">FT103W</strain>
    </source>
</reference>
<evidence type="ECO:0000256" key="1">
    <source>
        <dbReference type="SAM" id="SignalP"/>
    </source>
</evidence>
<sequence length="193" mass="20223">MKLKQIVLPALLAAAVHAPAAQAVENAVLAYDAATRDTPPVRYPNACAINLLSVTDGRNNKETIGNAVIPIVAGEPLTWLNGGLDNLAAYGFKVQHSPTPVAGAVNLDISLIRAYTFHAGMRINGTVAMDMGVLRSGKRDVVKVRAAGSKANMMNSTSEFVTALNYALNNATGSMAFTLKSLCSDKDVVALAN</sequence>
<dbReference type="AlphaFoldDB" id="A0A843S8X4"/>
<accession>A0A843S8X4</accession>
<keyword evidence="3" id="KW-1185">Reference proteome</keyword>
<dbReference type="EMBL" id="WHUF01000003">
    <property type="protein sequence ID" value="MQA20689.1"/>
    <property type="molecule type" value="Genomic_DNA"/>
</dbReference>
<name>A0A843S8X4_9BURK</name>
<dbReference type="RefSeq" id="WP_152805312.1">
    <property type="nucleotide sequence ID" value="NZ_WHUF01000003.1"/>
</dbReference>
<feature type="chain" id="PRO_5032897095" evidence="1">
    <location>
        <begin position="24"/>
        <end position="193"/>
    </location>
</feature>
<proteinExistence type="predicted"/>
<keyword evidence="1" id="KW-0732">Signal</keyword>
<gene>
    <name evidence="2" type="ORF">GEV01_14300</name>
</gene>
<organism evidence="2 3">
    <name type="scientific">Rugamonas rivuli</name>
    <dbReference type="NCBI Taxonomy" id="2743358"/>
    <lineage>
        <taxon>Bacteria</taxon>
        <taxon>Pseudomonadati</taxon>
        <taxon>Pseudomonadota</taxon>
        <taxon>Betaproteobacteria</taxon>
        <taxon>Burkholderiales</taxon>
        <taxon>Oxalobacteraceae</taxon>
        <taxon>Telluria group</taxon>
        <taxon>Rugamonas</taxon>
    </lineage>
</organism>
<feature type="signal peptide" evidence="1">
    <location>
        <begin position="1"/>
        <end position="23"/>
    </location>
</feature>